<accession>A0AAV3XDN5</accession>
<organism evidence="1 2">
    <name type="scientific">Microseira wollei NIES-4236</name>
    <dbReference type="NCBI Taxonomy" id="2530354"/>
    <lineage>
        <taxon>Bacteria</taxon>
        <taxon>Bacillati</taxon>
        <taxon>Cyanobacteriota</taxon>
        <taxon>Cyanophyceae</taxon>
        <taxon>Oscillatoriophycideae</taxon>
        <taxon>Aerosakkonematales</taxon>
        <taxon>Aerosakkonemataceae</taxon>
        <taxon>Microseira</taxon>
    </lineage>
</organism>
<evidence type="ECO:0000313" key="2">
    <source>
        <dbReference type="Proteomes" id="UP001050975"/>
    </source>
</evidence>
<dbReference type="AlphaFoldDB" id="A0AAV3XDN5"/>
<keyword evidence="2" id="KW-1185">Reference proteome</keyword>
<evidence type="ECO:0000313" key="1">
    <source>
        <dbReference type="EMBL" id="GET38467.1"/>
    </source>
</evidence>
<comment type="caution">
    <text evidence="1">The sequence shown here is derived from an EMBL/GenBank/DDBJ whole genome shotgun (WGS) entry which is preliminary data.</text>
</comment>
<dbReference type="EMBL" id="BLAY01000045">
    <property type="protein sequence ID" value="GET38467.1"/>
    <property type="molecule type" value="Genomic_DNA"/>
</dbReference>
<reference evidence="1" key="1">
    <citation type="submission" date="2019-10" db="EMBL/GenBank/DDBJ databases">
        <title>Draft genome sequece of Microseira wollei NIES-4236.</title>
        <authorList>
            <person name="Yamaguchi H."/>
            <person name="Suzuki S."/>
            <person name="Kawachi M."/>
        </authorList>
    </citation>
    <scope>NUCLEOTIDE SEQUENCE</scope>
    <source>
        <strain evidence="1">NIES-4236</strain>
    </source>
</reference>
<sequence length="39" mass="4623">MVQDVSMKTRRWETKDMPPFRTRVRCQVTLVIGSSLKKI</sequence>
<gene>
    <name evidence="1" type="ORF">MiSe_32250</name>
</gene>
<dbReference type="Proteomes" id="UP001050975">
    <property type="component" value="Unassembled WGS sequence"/>
</dbReference>
<protein>
    <submittedName>
        <fullName evidence="1">Uncharacterized protein</fullName>
    </submittedName>
</protein>
<proteinExistence type="predicted"/>
<name>A0AAV3XDN5_9CYAN</name>